<feature type="chain" id="PRO_5047077094" description="Secreted protein" evidence="1">
    <location>
        <begin position="34"/>
        <end position="189"/>
    </location>
</feature>
<dbReference type="Proteomes" id="UP001216510">
    <property type="component" value="Chromosome"/>
</dbReference>
<reference evidence="2 3" key="1">
    <citation type="submission" date="2023-02" db="EMBL/GenBank/DDBJ databases">
        <title>Gemone sequence of Telluria chitinolytica ACM 3522T.</title>
        <authorList>
            <person name="Frediansyah A."/>
            <person name="Miess H."/>
            <person name="Gross H."/>
        </authorList>
    </citation>
    <scope>NUCLEOTIDE SEQUENCE [LARGE SCALE GENOMIC DNA]</scope>
    <source>
        <strain evidence="2 3">ACM 3522</strain>
    </source>
</reference>
<keyword evidence="1" id="KW-0732">Signal</keyword>
<evidence type="ECO:0000313" key="3">
    <source>
        <dbReference type="Proteomes" id="UP001216510"/>
    </source>
</evidence>
<organism evidence="2 3">
    <name type="scientific">Pseudoduganella chitinolytica</name>
    <dbReference type="NCBI Taxonomy" id="34070"/>
    <lineage>
        <taxon>Bacteria</taxon>
        <taxon>Pseudomonadati</taxon>
        <taxon>Pseudomonadota</taxon>
        <taxon>Betaproteobacteria</taxon>
        <taxon>Burkholderiales</taxon>
        <taxon>Oxalobacteraceae</taxon>
        <taxon>Telluria group</taxon>
        <taxon>Pseudoduganella</taxon>
    </lineage>
</organism>
<dbReference type="EMBL" id="CP119083">
    <property type="protein sequence ID" value="WEF33757.1"/>
    <property type="molecule type" value="Genomic_DNA"/>
</dbReference>
<protein>
    <recommendedName>
        <fullName evidence="4">Secreted protein</fullName>
    </recommendedName>
</protein>
<proteinExistence type="predicted"/>
<accession>A0ABY8BGB2</accession>
<sequence length="189" mass="20490">MKLTAARIRYATAGCLALALLAAAWPGALPAHAARLPAAAPPIEMPPDPGEAGRATLAGIDSNDNGVRDDLERHIARHFGTDERVRRAVANAVIATQQGILATDADDSAAAQAMLVRAGDCMGAIATDLAPYGDALWRLRPLIDDTPERKEAMAAHMRRVLRMDSAVREELRWDERCAARIDEVEEWRH</sequence>
<gene>
    <name evidence="2" type="ORF">PX653_02905</name>
</gene>
<evidence type="ECO:0000256" key="1">
    <source>
        <dbReference type="SAM" id="SignalP"/>
    </source>
</evidence>
<keyword evidence="3" id="KW-1185">Reference proteome</keyword>
<feature type="signal peptide" evidence="1">
    <location>
        <begin position="1"/>
        <end position="33"/>
    </location>
</feature>
<name>A0ABY8BGB2_9BURK</name>
<dbReference type="RefSeq" id="WP_277416446.1">
    <property type="nucleotide sequence ID" value="NZ_CP119083.1"/>
</dbReference>
<evidence type="ECO:0008006" key="4">
    <source>
        <dbReference type="Google" id="ProtNLM"/>
    </source>
</evidence>
<evidence type="ECO:0000313" key="2">
    <source>
        <dbReference type="EMBL" id="WEF33757.1"/>
    </source>
</evidence>